<name>A0A2J8UCK3_PONAB</name>
<feature type="region of interest" description="Disordered" evidence="1">
    <location>
        <begin position="63"/>
        <end position="96"/>
    </location>
</feature>
<dbReference type="SMR" id="A0A2J8UCK3"/>
<gene>
    <name evidence="2" type="ORF">CR201_G0028710</name>
</gene>
<feature type="region of interest" description="Disordered" evidence="1">
    <location>
        <begin position="1"/>
        <end position="44"/>
    </location>
</feature>
<dbReference type="EMBL" id="NDHI03003463">
    <property type="protein sequence ID" value="PNJ43005.1"/>
    <property type="molecule type" value="Genomic_DNA"/>
</dbReference>
<evidence type="ECO:0000313" key="2">
    <source>
        <dbReference type="EMBL" id="PNJ43005.1"/>
    </source>
</evidence>
<feature type="non-terminal residue" evidence="2">
    <location>
        <position position="96"/>
    </location>
</feature>
<reference evidence="2" key="1">
    <citation type="submission" date="2017-12" db="EMBL/GenBank/DDBJ databases">
        <title>High-resolution comparative analysis of great ape genomes.</title>
        <authorList>
            <person name="Pollen A."/>
            <person name="Hastie A."/>
            <person name="Hormozdiari F."/>
            <person name="Dougherty M."/>
            <person name="Liu R."/>
            <person name="Chaisson M."/>
            <person name="Hoppe E."/>
            <person name="Hill C."/>
            <person name="Pang A."/>
            <person name="Hillier L."/>
            <person name="Baker C."/>
            <person name="Armstrong J."/>
            <person name="Shendure J."/>
            <person name="Paten B."/>
            <person name="Wilson R."/>
            <person name="Chao H."/>
            <person name="Schneider V."/>
            <person name="Ventura M."/>
            <person name="Kronenberg Z."/>
            <person name="Murali S."/>
            <person name="Gordon D."/>
            <person name="Cantsilieris S."/>
            <person name="Munson K."/>
            <person name="Nelson B."/>
            <person name="Raja A."/>
            <person name="Underwood J."/>
            <person name="Diekhans M."/>
            <person name="Fiddes I."/>
            <person name="Haussler D."/>
            <person name="Eichler E."/>
        </authorList>
    </citation>
    <scope>NUCLEOTIDE SEQUENCE [LARGE SCALE GENOMIC DNA]</scope>
    <source>
        <strain evidence="2">Susie</strain>
    </source>
</reference>
<protein>
    <submittedName>
        <fullName evidence="2">LRRC49 isoform 24</fullName>
    </submittedName>
</protein>
<dbReference type="AlphaFoldDB" id="A0A2J8UCK3"/>
<evidence type="ECO:0000256" key="1">
    <source>
        <dbReference type="SAM" id="MobiDB-lite"/>
    </source>
</evidence>
<sequence>MMQLRQLDMKRITEEERRMASVLAKKEEEKKRESHKQSLLKEKKRLTINNVARQWDLQQQRVANIATNEDRKDSDSPQDPCQIDGSTLSAFPEETG</sequence>
<proteinExistence type="predicted"/>
<comment type="caution">
    <text evidence="2">The sequence shown here is derived from an EMBL/GenBank/DDBJ whole genome shotgun (WGS) entry which is preliminary data.</text>
</comment>
<accession>A0A2J8UCK3</accession>
<feature type="compositionally biased region" description="Basic and acidic residues" evidence="1">
    <location>
        <begin position="7"/>
        <end position="41"/>
    </location>
</feature>
<organism evidence="2">
    <name type="scientific">Pongo abelii</name>
    <name type="common">Sumatran orangutan</name>
    <name type="synonym">Pongo pygmaeus abelii</name>
    <dbReference type="NCBI Taxonomy" id="9601"/>
    <lineage>
        <taxon>Eukaryota</taxon>
        <taxon>Metazoa</taxon>
        <taxon>Chordata</taxon>
        <taxon>Craniata</taxon>
        <taxon>Vertebrata</taxon>
        <taxon>Euteleostomi</taxon>
        <taxon>Mammalia</taxon>
        <taxon>Eutheria</taxon>
        <taxon>Euarchontoglires</taxon>
        <taxon>Primates</taxon>
        <taxon>Haplorrhini</taxon>
        <taxon>Catarrhini</taxon>
        <taxon>Hominidae</taxon>
        <taxon>Pongo</taxon>
    </lineage>
</organism>